<sequence length="146" mass="15953">MAPPRARAAPPPRGRNVSPWGTEADPRERGRESFERERSRVTSRDRGEDLLQLTPLPTTTRTLLAQPTGSRLDLDPVATRKWTTAAILGASQACSHQRRASENPGGVCFRSPKERQRERRCGGKSSGDVQARAGGGEGDRLKLQAV</sequence>
<gene>
    <name evidence="1" type="ORF">HPB47_006280</name>
</gene>
<protein>
    <submittedName>
        <fullName evidence="1">Uncharacterized protein</fullName>
    </submittedName>
</protein>
<comment type="caution">
    <text evidence="1">The sequence shown here is derived from an EMBL/GenBank/DDBJ whole genome shotgun (WGS) entry which is preliminary data.</text>
</comment>
<name>A0AC60PAN2_IXOPE</name>
<reference evidence="1 2" key="1">
    <citation type="journal article" date="2020" name="Cell">
        <title>Large-Scale Comparative Analyses of Tick Genomes Elucidate Their Genetic Diversity and Vector Capacities.</title>
        <authorList>
            <consortium name="Tick Genome and Microbiome Consortium (TIGMIC)"/>
            <person name="Jia N."/>
            <person name="Wang J."/>
            <person name="Shi W."/>
            <person name="Du L."/>
            <person name="Sun Y."/>
            <person name="Zhan W."/>
            <person name="Jiang J.F."/>
            <person name="Wang Q."/>
            <person name="Zhang B."/>
            <person name="Ji P."/>
            <person name="Bell-Sakyi L."/>
            <person name="Cui X.M."/>
            <person name="Yuan T.T."/>
            <person name="Jiang B.G."/>
            <person name="Yang W.F."/>
            <person name="Lam T.T."/>
            <person name="Chang Q.C."/>
            <person name="Ding S.J."/>
            <person name="Wang X.J."/>
            <person name="Zhu J.G."/>
            <person name="Ruan X.D."/>
            <person name="Zhao L."/>
            <person name="Wei J.T."/>
            <person name="Ye R.Z."/>
            <person name="Que T.C."/>
            <person name="Du C.H."/>
            <person name="Zhou Y.H."/>
            <person name="Cheng J.X."/>
            <person name="Dai P.F."/>
            <person name="Guo W.B."/>
            <person name="Han X.H."/>
            <person name="Huang E.J."/>
            <person name="Li L.F."/>
            <person name="Wei W."/>
            <person name="Gao Y.C."/>
            <person name="Liu J.Z."/>
            <person name="Shao H.Z."/>
            <person name="Wang X."/>
            <person name="Wang C.C."/>
            <person name="Yang T.C."/>
            <person name="Huo Q.B."/>
            <person name="Li W."/>
            <person name="Chen H.Y."/>
            <person name="Chen S.E."/>
            <person name="Zhou L.G."/>
            <person name="Ni X.B."/>
            <person name="Tian J.H."/>
            <person name="Sheng Y."/>
            <person name="Liu T."/>
            <person name="Pan Y.S."/>
            <person name="Xia L.Y."/>
            <person name="Li J."/>
            <person name="Zhao F."/>
            <person name="Cao W.C."/>
        </authorList>
    </citation>
    <scope>NUCLEOTIDE SEQUENCE [LARGE SCALE GENOMIC DNA]</scope>
    <source>
        <strain evidence="1">Iper-2018</strain>
    </source>
</reference>
<organism evidence="1 2">
    <name type="scientific">Ixodes persulcatus</name>
    <name type="common">Taiga tick</name>
    <dbReference type="NCBI Taxonomy" id="34615"/>
    <lineage>
        <taxon>Eukaryota</taxon>
        <taxon>Metazoa</taxon>
        <taxon>Ecdysozoa</taxon>
        <taxon>Arthropoda</taxon>
        <taxon>Chelicerata</taxon>
        <taxon>Arachnida</taxon>
        <taxon>Acari</taxon>
        <taxon>Parasitiformes</taxon>
        <taxon>Ixodida</taxon>
        <taxon>Ixodoidea</taxon>
        <taxon>Ixodidae</taxon>
        <taxon>Ixodinae</taxon>
        <taxon>Ixodes</taxon>
    </lineage>
</organism>
<evidence type="ECO:0000313" key="1">
    <source>
        <dbReference type="EMBL" id="KAG0416595.1"/>
    </source>
</evidence>
<dbReference type="Proteomes" id="UP000805193">
    <property type="component" value="Unassembled WGS sequence"/>
</dbReference>
<proteinExistence type="predicted"/>
<accession>A0AC60PAN2</accession>
<dbReference type="EMBL" id="JABSTQ010010937">
    <property type="protein sequence ID" value="KAG0416595.1"/>
    <property type="molecule type" value="Genomic_DNA"/>
</dbReference>
<keyword evidence="2" id="KW-1185">Reference proteome</keyword>
<evidence type="ECO:0000313" key="2">
    <source>
        <dbReference type="Proteomes" id="UP000805193"/>
    </source>
</evidence>